<keyword evidence="2" id="KW-1185">Reference proteome</keyword>
<gene>
    <name evidence="1" type="ORF">MHI_LOCUS823689</name>
</gene>
<dbReference type="Proteomes" id="UP000752696">
    <property type="component" value="Unassembled WGS sequence"/>
</dbReference>
<accession>A0A6V7HF03</accession>
<protein>
    <submittedName>
        <fullName evidence="1">Uncharacterized protein</fullName>
    </submittedName>
</protein>
<sequence length="85" mass="9685">SRQKKRLSRRDLTRDGLVDAFGGDEYGTEEAGGSLYTIARYAEYRYDRCAFCAKTSGKKFDKFVSFALADAYYRNVPYSVITGNR</sequence>
<name>A0A6V7HF03_9HYME</name>
<reference evidence="1" key="1">
    <citation type="submission" date="2020-07" db="EMBL/GenBank/DDBJ databases">
        <authorList>
            <person name="Nazaruddin N."/>
        </authorList>
    </citation>
    <scope>NUCLEOTIDE SEQUENCE</scope>
</reference>
<comment type="caution">
    <text evidence="1">The sequence shown here is derived from an EMBL/GenBank/DDBJ whole genome shotgun (WGS) entry which is preliminary data.</text>
</comment>
<evidence type="ECO:0000313" key="1">
    <source>
        <dbReference type="EMBL" id="CAD1478748.1"/>
    </source>
</evidence>
<dbReference type="AlphaFoldDB" id="A0A6V7HF03"/>
<proteinExistence type="predicted"/>
<organism evidence="1 2">
    <name type="scientific">Heterotrigona itama</name>
    <dbReference type="NCBI Taxonomy" id="395501"/>
    <lineage>
        <taxon>Eukaryota</taxon>
        <taxon>Metazoa</taxon>
        <taxon>Ecdysozoa</taxon>
        <taxon>Arthropoda</taxon>
        <taxon>Hexapoda</taxon>
        <taxon>Insecta</taxon>
        <taxon>Pterygota</taxon>
        <taxon>Neoptera</taxon>
        <taxon>Endopterygota</taxon>
        <taxon>Hymenoptera</taxon>
        <taxon>Apocrita</taxon>
        <taxon>Aculeata</taxon>
        <taxon>Apoidea</taxon>
        <taxon>Anthophila</taxon>
        <taxon>Apidae</taxon>
        <taxon>Heterotrigona</taxon>
    </lineage>
</organism>
<feature type="non-terminal residue" evidence="1">
    <location>
        <position position="1"/>
    </location>
</feature>
<evidence type="ECO:0000313" key="2">
    <source>
        <dbReference type="Proteomes" id="UP000752696"/>
    </source>
</evidence>
<dbReference type="EMBL" id="CAJDYZ010010986">
    <property type="protein sequence ID" value="CAD1478748.1"/>
    <property type="molecule type" value="Genomic_DNA"/>
</dbReference>
<feature type="non-terminal residue" evidence="1">
    <location>
        <position position="85"/>
    </location>
</feature>